<keyword evidence="1" id="KW-0812">Transmembrane</keyword>
<feature type="transmembrane region" description="Helical" evidence="1">
    <location>
        <begin position="25"/>
        <end position="46"/>
    </location>
</feature>
<dbReference type="EMBL" id="QGGY01000010">
    <property type="protein sequence ID" value="PWJ73973.1"/>
    <property type="molecule type" value="Genomic_DNA"/>
</dbReference>
<accession>A0AB73T1S6</accession>
<reference evidence="2 3" key="1">
    <citation type="submission" date="2018-05" db="EMBL/GenBank/DDBJ databases">
        <authorList>
            <person name="Goeker M."/>
            <person name="Huntemann M."/>
            <person name="Clum A."/>
            <person name="Pillay M."/>
            <person name="Palaniappan K."/>
            <person name="Varghese N."/>
            <person name="Mikhailova N."/>
            <person name="Stamatis D."/>
            <person name="Reddy T."/>
            <person name="Daum C."/>
            <person name="Shapiro N."/>
            <person name="Ivanova N."/>
            <person name="Kyrpides N."/>
            <person name="Woyke T."/>
        </authorList>
    </citation>
    <scope>NUCLEOTIDE SEQUENCE [LARGE SCALE GENOMIC DNA]</scope>
    <source>
        <strain evidence="2 3">DSM 26524</strain>
    </source>
</reference>
<sequence length="220" mass="24551">MPLAVLIVYLYGMFTIKPVGVVDSYAMSVVAGFFAMVWLGMTYNTLEDMVSEQILILRIKSDTKYYISDVIFLTVISLIISALLAVFPVYQDLVNGKDLFLRPLEAMDVISGFVLIFASSFAGGAAGSLMHQRIVKNRRIAVVATALIALIAVTKGAIGEEFALFSIVAWLFPPIYDVVKIFTKEEFFEVFKVLRAALMLLVYGGCVYTLKVWLLKKKRF</sequence>
<comment type="caution">
    <text evidence="2">The sequence shown here is derived from an EMBL/GenBank/DDBJ whole genome shotgun (WGS) entry which is preliminary data.</text>
</comment>
<feature type="transmembrane region" description="Helical" evidence="1">
    <location>
        <begin position="110"/>
        <end position="130"/>
    </location>
</feature>
<dbReference type="Proteomes" id="UP000245412">
    <property type="component" value="Unassembled WGS sequence"/>
</dbReference>
<name>A0AB73T1S6_9FIRM</name>
<evidence type="ECO:0000256" key="1">
    <source>
        <dbReference type="SAM" id="Phobius"/>
    </source>
</evidence>
<feature type="transmembrane region" description="Helical" evidence="1">
    <location>
        <begin position="193"/>
        <end position="214"/>
    </location>
</feature>
<evidence type="ECO:0000313" key="2">
    <source>
        <dbReference type="EMBL" id="PWJ73973.1"/>
    </source>
</evidence>
<protein>
    <submittedName>
        <fullName evidence="2">Uncharacterized protein</fullName>
    </submittedName>
</protein>
<keyword evidence="1" id="KW-0472">Membrane</keyword>
<keyword evidence="1" id="KW-1133">Transmembrane helix</keyword>
<gene>
    <name evidence="2" type="ORF">C7383_1108</name>
</gene>
<feature type="transmembrane region" description="Helical" evidence="1">
    <location>
        <begin position="66"/>
        <end position="90"/>
    </location>
</feature>
<organism evidence="2 3">
    <name type="scientific">Murimonas intestini</name>
    <dbReference type="NCBI Taxonomy" id="1337051"/>
    <lineage>
        <taxon>Bacteria</taxon>
        <taxon>Bacillati</taxon>
        <taxon>Bacillota</taxon>
        <taxon>Clostridia</taxon>
        <taxon>Lachnospirales</taxon>
        <taxon>Lachnospiraceae</taxon>
        <taxon>Murimonas</taxon>
    </lineage>
</organism>
<evidence type="ECO:0000313" key="3">
    <source>
        <dbReference type="Proteomes" id="UP000245412"/>
    </source>
</evidence>
<keyword evidence="3" id="KW-1185">Reference proteome</keyword>
<dbReference type="AlphaFoldDB" id="A0AB73T1S6"/>
<proteinExistence type="predicted"/>
<feature type="transmembrane region" description="Helical" evidence="1">
    <location>
        <begin position="142"/>
        <end position="173"/>
    </location>
</feature>